<proteinExistence type="predicted"/>
<sequence>MLELLIYMMIGIFYSVYKLKELKRYEIILTSLFWPFDLLLNFIKLVDKVKSRNKQI</sequence>
<accession>A0ABT9Z8C4</accession>
<reference evidence="1 2" key="1">
    <citation type="submission" date="2023-07" db="EMBL/GenBank/DDBJ databases">
        <title>Genomic Encyclopedia of Type Strains, Phase IV (KMG-IV): sequencing the most valuable type-strain genomes for metagenomic binning, comparative biology and taxonomic classification.</title>
        <authorList>
            <person name="Goeker M."/>
        </authorList>
    </citation>
    <scope>NUCLEOTIDE SEQUENCE [LARGE SCALE GENOMIC DNA]</scope>
    <source>
        <strain evidence="1 2">DSM 17723</strain>
    </source>
</reference>
<keyword evidence="2" id="KW-1185">Reference proteome</keyword>
<evidence type="ECO:0000313" key="2">
    <source>
        <dbReference type="Proteomes" id="UP001232245"/>
    </source>
</evidence>
<dbReference type="Proteomes" id="UP001232245">
    <property type="component" value="Unassembled WGS sequence"/>
</dbReference>
<organism evidence="1 2">
    <name type="scientific">Metabacillus niabensis</name>
    <dbReference type="NCBI Taxonomy" id="324854"/>
    <lineage>
        <taxon>Bacteria</taxon>
        <taxon>Bacillati</taxon>
        <taxon>Bacillota</taxon>
        <taxon>Bacilli</taxon>
        <taxon>Bacillales</taxon>
        <taxon>Bacillaceae</taxon>
        <taxon>Metabacillus</taxon>
    </lineage>
</organism>
<comment type="caution">
    <text evidence="1">The sequence shown here is derived from an EMBL/GenBank/DDBJ whole genome shotgun (WGS) entry which is preliminary data.</text>
</comment>
<protein>
    <submittedName>
        <fullName evidence="1">Uncharacterized protein</fullName>
    </submittedName>
</protein>
<gene>
    <name evidence="1" type="ORF">J2S02_004635</name>
</gene>
<dbReference type="EMBL" id="JAUSTZ010000017">
    <property type="protein sequence ID" value="MDQ0228255.1"/>
    <property type="molecule type" value="Genomic_DNA"/>
</dbReference>
<name>A0ABT9Z8C4_9BACI</name>
<evidence type="ECO:0000313" key="1">
    <source>
        <dbReference type="EMBL" id="MDQ0228255.1"/>
    </source>
</evidence>